<evidence type="ECO:0000256" key="1">
    <source>
        <dbReference type="SAM" id="MobiDB-lite"/>
    </source>
</evidence>
<reference evidence="2 3" key="1">
    <citation type="submission" date="2022-07" db="EMBL/GenBank/DDBJ databases">
        <title>Genome-wide signatures of adaptation to extreme environments.</title>
        <authorList>
            <person name="Cho C.H."/>
            <person name="Yoon H.S."/>
        </authorList>
    </citation>
    <scope>NUCLEOTIDE SEQUENCE [LARGE SCALE GENOMIC DNA]</scope>
    <source>
        <strain evidence="2 3">DBV 063 E5</strain>
    </source>
</reference>
<dbReference type="EMBL" id="JANCYW010000015">
    <property type="protein sequence ID" value="KAK4538004.1"/>
    <property type="molecule type" value="Genomic_DNA"/>
</dbReference>
<dbReference type="PANTHER" id="PTHR12083:SF9">
    <property type="entry name" value="BIFUNCTIONAL POLYNUCLEOTIDE PHOSPHATASE_KINASE"/>
    <property type="match status" value="1"/>
</dbReference>
<gene>
    <name evidence="2" type="ORF">CDCA_CDCA15G4029</name>
</gene>
<dbReference type="GO" id="GO:0006281">
    <property type="term" value="P:DNA repair"/>
    <property type="evidence" value="ECO:0007669"/>
    <property type="project" value="TreeGrafter"/>
</dbReference>
<dbReference type="GO" id="GO:0003690">
    <property type="term" value="F:double-stranded DNA binding"/>
    <property type="evidence" value="ECO:0007669"/>
    <property type="project" value="TreeGrafter"/>
</dbReference>
<feature type="region of interest" description="Disordered" evidence="1">
    <location>
        <begin position="269"/>
        <end position="289"/>
    </location>
</feature>
<feature type="compositionally biased region" description="Low complexity" evidence="1">
    <location>
        <begin position="88"/>
        <end position="104"/>
    </location>
</feature>
<feature type="region of interest" description="Disordered" evidence="1">
    <location>
        <begin position="71"/>
        <end position="104"/>
    </location>
</feature>
<dbReference type="SUPFAM" id="SSF52540">
    <property type="entry name" value="P-loop containing nucleoside triphosphate hydrolases"/>
    <property type="match status" value="1"/>
</dbReference>
<comment type="caution">
    <text evidence="2">The sequence shown here is derived from an EMBL/GenBank/DDBJ whole genome shotgun (WGS) entry which is preliminary data.</text>
</comment>
<dbReference type="PANTHER" id="PTHR12083">
    <property type="entry name" value="BIFUNCTIONAL POLYNUCLEOTIDE PHOSPHATASE/KINASE"/>
    <property type="match status" value="1"/>
</dbReference>
<dbReference type="Gene3D" id="3.40.50.300">
    <property type="entry name" value="P-loop containing nucleotide triphosphate hydrolases"/>
    <property type="match status" value="1"/>
</dbReference>
<dbReference type="AlphaFoldDB" id="A0AAV9J0H5"/>
<keyword evidence="3" id="KW-1185">Reference proteome</keyword>
<proteinExistence type="predicted"/>
<organism evidence="2 3">
    <name type="scientific">Cyanidium caldarium</name>
    <name type="common">Red alga</name>
    <dbReference type="NCBI Taxonomy" id="2771"/>
    <lineage>
        <taxon>Eukaryota</taxon>
        <taxon>Rhodophyta</taxon>
        <taxon>Bangiophyceae</taxon>
        <taxon>Cyanidiales</taxon>
        <taxon>Cyanidiaceae</taxon>
        <taxon>Cyanidium</taxon>
    </lineage>
</organism>
<dbReference type="GO" id="GO:0046403">
    <property type="term" value="F:polynucleotide 3'-phosphatase activity"/>
    <property type="evidence" value="ECO:0007669"/>
    <property type="project" value="TreeGrafter"/>
</dbReference>
<sequence length="289" mass="31538">MFVDWVRAGRAAPVRVRVCRTAGCRWHSFRGAARRWIRGRALMAGADSPSRAPSVADGVAQLSLRHASASEHLTAEVDTRPNTHPSDATPATTTSAPPARSPPSTRARVVLLCGLPGSGKSTFARRLVEASGGAWHRISQDELGSRRQCEDAMRALLNQQPAQHIVIDRCNFDQWQRLTWITLAREAKAHPVGVVLFLQSVDDCVERIRSRGAHHPTLVDNEDGEAARVVQSVAAAWETPAPDEGLAFCRSVGNAADVERVLQELLAEGDRRENEKESGADARCRPIKT</sequence>
<dbReference type="GO" id="GO:0046404">
    <property type="term" value="F:ATP-dependent polydeoxyribonucleotide 5'-hydroxyl-kinase activity"/>
    <property type="evidence" value="ECO:0007669"/>
    <property type="project" value="TreeGrafter"/>
</dbReference>
<name>A0AAV9J0H5_CYACA</name>
<dbReference type="Pfam" id="PF13671">
    <property type="entry name" value="AAA_33"/>
    <property type="match status" value="1"/>
</dbReference>
<dbReference type="Proteomes" id="UP001301350">
    <property type="component" value="Unassembled WGS sequence"/>
</dbReference>
<accession>A0AAV9J0H5</accession>
<protein>
    <submittedName>
        <fullName evidence="2">Uncharacterized protein</fullName>
    </submittedName>
</protein>
<evidence type="ECO:0000313" key="2">
    <source>
        <dbReference type="EMBL" id="KAK4538004.1"/>
    </source>
</evidence>
<evidence type="ECO:0000313" key="3">
    <source>
        <dbReference type="Proteomes" id="UP001301350"/>
    </source>
</evidence>
<dbReference type="InterPro" id="IPR027417">
    <property type="entry name" value="P-loop_NTPase"/>
</dbReference>